<dbReference type="SUPFAM" id="SSF49363">
    <property type="entry name" value="Purple acid phosphatase, N-terminal domain"/>
    <property type="match status" value="1"/>
</dbReference>
<keyword evidence="1" id="KW-0732">Signal</keyword>
<evidence type="ECO:0000256" key="3">
    <source>
        <dbReference type="RuleBase" id="RU361203"/>
    </source>
</evidence>
<proteinExistence type="inferred from homology"/>
<dbReference type="OrthoDB" id="45007at2759"/>
<dbReference type="InterPro" id="IPR025733">
    <property type="entry name" value="PAPs_C"/>
</dbReference>
<evidence type="ECO:0000256" key="4">
    <source>
        <dbReference type="SAM" id="MobiDB-lite"/>
    </source>
</evidence>
<gene>
    <name evidence="8" type="ORF">PTSG_07127</name>
</gene>
<reference evidence="8" key="1">
    <citation type="submission" date="2009-08" db="EMBL/GenBank/DDBJ databases">
        <title>Annotation of Salpingoeca rosetta.</title>
        <authorList>
            <consortium name="The Broad Institute Genome Sequencing Platform"/>
            <person name="Russ C."/>
            <person name="Cuomo C."/>
            <person name="Burger G."/>
            <person name="Gray M.W."/>
            <person name="Holland P.W.H."/>
            <person name="King N."/>
            <person name="Lang F.B.F."/>
            <person name="Roger A.J."/>
            <person name="Ruiz-Trillo I."/>
            <person name="Young S.K."/>
            <person name="Zeng Q."/>
            <person name="Gargeya S."/>
            <person name="Alvarado L."/>
            <person name="Berlin A."/>
            <person name="Chapman S.B."/>
            <person name="Chen Z."/>
            <person name="Freedman E."/>
            <person name="Gellesch M."/>
            <person name="Goldberg J."/>
            <person name="Griggs A."/>
            <person name="Gujja S."/>
            <person name="Heilman E."/>
            <person name="Heiman D."/>
            <person name="Howarth C."/>
            <person name="Mehta T."/>
            <person name="Neiman D."/>
            <person name="Pearson M."/>
            <person name="Roberts A."/>
            <person name="Saif S."/>
            <person name="Shea T."/>
            <person name="Shenoy N."/>
            <person name="Sisk P."/>
            <person name="Stolte C."/>
            <person name="Sykes S."/>
            <person name="White J."/>
            <person name="Yandava C."/>
            <person name="Haas B."/>
            <person name="Nusbaum C."/>
            <person name="Birren B."/>
        </authorList>
    </citation>
    <scope>NUCLEOTIDE SEQUENCE [LARGE SCALE GENOMIC DNA]</scope>
    <source>
        <strain evidence="8">ATCC 50818</strain>
    </source>
</reference>
<comment type="similarity">
    <text evidence="3">Belongs to the metallophosphoesterase superfamily. Purple acid phosphatase family.</text>
</comment>
<dbReference type="Pfam" id="PF00149">
    <property type="entry name" value="Metallophos"/>
    <property type="match status" value="1"/>
</dbReference>
<dbReference type="GO" id="GO:0003993">
    <property type="term" value="F:acid phosphatase activity"/>
    <property type="evidence" value="ECO:0007669"/>
    <property type="project" value="UniProtKB-EC"/>
</dbReference>
<name>F2UE49_SALR5</name>
<dbReference type="SUPFAM" id="SSF56300">
    <property type="entry name" value="Metallo-dependent phosphatases"/>
    <property type="match status" value="1"/>
</dbReference>
<accession>F2UE49</accession>
<dbReference type="CDD" id="cd00839">
    <property type="entry name" value="MPP_PAPs"/>
    <property type="match status" value="1"/>
</dbReference>
<dbReference type="Pfam" id="PF14008">
    <property type="entry name" value="Metallophos_C"/>
    <property type="match status" value="1"/>
</dbReference>
<feature type="domain" description="Purple acid phosphatase C-terminal" evidence="6">
    <location>
        <begin position="417"/>
        <end position="498"/>
    </location>
</feature>
<dbReference type="InParanoid" id="F2UE49"/>
<dbReference type="OMA" id="VIAYWHH"/>
<sequence>MWPPPPPAAPPPAAPQQQHTPAAVRNRGGTSPASTTMIKVVVLMAAVAVVAVAAMLPAACSGLGSEATQPEQVHIALAGLDAKGNPNGMAVSWQTHTRTATSVVRYGLNSTALTMHATGNCSSYYATFDHHVVLHNLLPKTRYYYQVGDATGGWSKVFSFVSAPLSSRDMPINFAVWGDLGVVNGDSTLAFLNNIKDNIDLMWHAGDIAYADDTFIHLTCATKFCYEDIWNEYMNLMQPLASGMPYMTTPGNHEAECHSPACLLSSERREALRNFTAYNHRFRMPSPESGGVLNMWHSFNYGPVHFVSLDTETAFPLAPEEHMYVLPCGGFGDMLTWLEQDLIEANKHRDERPWILAASHHPMYFGGNINEPFQKAIEDLFHKYNVDMYFAGHKHSYERDYPVYKGVPQPTYYNPNSTVYITVGGAGNDEMEGDQVERNNQNDVITRADESDMWQSNPNEGVAVKKDNGYYGIGVVHVLNSTALHFEYYRTTLQEKYDEVYLFKNH</sequence>
<organism evidence="9">
    <name type="scientific">Salpingoeca rosetta (strain ATCC 50818 / BSB-021)</name>
    <dbReference type="NCBI Taxonomy" id="946362"/>
    <lineage>
        <taxon>Eukaryota</taxon>
        <taxon>Choanoflagellata</taxon>
        <taxon>Craspedida</taxon>
        <taxon>Salpingoecidae</taxon>
        <taxon>Salpingoeca</taxon>
    </lineage>
</organism>
<comment type="catalytic activity">
    <reaction evidence="3">
        <text>a phosphate monoester + H2O = an alcohol + phosphate</text>
        <dbReference type="Rhea" id="RHEA:15017"/>
        <dbReference type="ChEBI" id="CHEBI:15377"/>
        <dbReference type="ChEBI" id="CHEBI:30879"/>
        <dbReference type="ChEBI" id="CHEBI:43474"/>
        <dbReference type="ChEBI" id="CHEBI:67140"/>
        <dbReference type="EC" id="3.1.3.2"/>
    </reaction>
</comment>
<dbReference type="STRING" id="946362.F2UE49"/>
<dbReference type="KEGG" id="sre:PTSG_07127"/>
<feature type="region of interest" description="Disordered" evidence="4">
    <location>
        <begin position="1"/>
        <end position="31"/>
    </location>
</feature>
<dbReference type="GO" id="GO:0046872">
    <property type="term" value="F:metal ion binding"/>
    <property type="evidence" value="ECO:0007669"/>
    <property type="project" value="InterPro"/>
</dbReference>
<evidence type="ECO:0000313" key="9">
    <source>
        <dbReference type="Proteomes" id="UP000007799"/>
    </source>
</evidence>
<feature type="domain" description="Calcineurin-like phosphoesterase" evidence="5">
    <location>
        <begin position="173"/>
        <end position="397"/>
    </location>
</feature>
<dbReference type="PANTHER" id="PTHR45867:SF3">
    <property type="entry name" value="ACID PHOSPHATASE TYPE 7"/>
    <property type="match status" value="1"/>
</dbReference>
<dbReference type="PANTHER" id="PTHR45867">
    <property type="entry name" value="PURPLE ACID PHOSPHATASE"/>
    <property type="match status" value="1"/>
</dbReference>
<dbReference type="eggNOG" id="KOG1378">
    <property type="taxonomic scope" value="Eukaryota"/>
</dbReference>
<evidence type="ECO:0000259" key="6">
    <source>
        <dbReference type="Pfam" id="PF14008"/>
    </source>
</evidence>
<dbReference type="EC" id="3.1.3.2" evidence="3"/>
<dbReference type="GeneID" id="16073113"/>
<keyword evidence="2" id="KW-0325">Glycoprotein</keyword>
<dbReference type="InterPro" id="IPR041792">
    <property type="entry name" value="MPP_PAP"/>
</dbReference>
<dbReference type="InterPro" id="IPR015914">
    <property type="entry name" value="PAPs_N"/>
</dbReference>
<dbReference type="EMBL" id="GL832970">
    <property type="protein sequence ID" value="EGD74899.1"/>
    <property type="molecule type" value="Genomic_DNA"/>
</dbReference>
<keyword evidence="3" id="KW-0378">Hydrolase</keyword>
<protein>
    <recommendedName>
        <fullName evidence="3">Purple acid phosphatase</fullName>
        <ecNumber evidence="3">3.1.3.2</ecNumber>
    </recommendedName>
</protein>
<keyword evidence="9" id="KW-1185">Reference proteome</keyword>
<dbReference type="RefSeq" id="XP_004992544.1">
    <property type="nucleotide sequence ID" value="XM_004992487.1"/>
</dbReference>
<dbReference type="Gene3D" id="2.60.40.380">
    <property type="entry name" value="Purple acid phosphatase-like, N-terminal"/>
    <property type="match status" value="1"/>
</dbReference>
<evidence type="ECO:0000259" key="7">
    <source>
        <dbReference type="Pfam" id="PF16656"/>
    </source>
</evidence>
<dbReference type="InterPro" id="IPR029052">
    <property type="entry name" value="Metallo-depent_PP-like"/>
</dbReference>
<evidence type="ECO:0000313" key="8">
    <source>
        <dbReference type="EMBL" id="EGD74899.1"/>
    </source>
</evidence>
<dbReference type="InterPro" id="IPR004843">
    <property type="entry name" value="Calcineurin-like_PHP"/>
</dbReference>
<evidence type="ECO:0000256" key="1">
    <source>
        <dbReference type="ARBA" id="ARBA00022729"/>
    </source>
</evidence>
<dbReference type="InterPro" id="IPR008963">
    <property type="entry name" value="Purple_acid_Pase-like_N"/>
</dbReference>
<dbReference type="AlphaFoldDB" id="F2UE49"/>
<feature type="domain" description="Purple acid phosphatase N-terminal" evidence="7">
    <location>
        <begin position="70"/>
        <end position="161"/>
    </location>
</feature>
<feature type="compositionally biased region" description="Pro residues" evidence="4">
    <location>
        <begin position="1"/>
        <end position="14"/>
    </location>
</feature>
<evidence type="ECO:0000256" key="2">
    <source>
        <dbReference type="ARBA" id="ARBA00023180"/>
    </source>
</evidence>
<dbReference type="Gene3D" id="3.60.21.10">
    <property type="match status" value="1"/>
</dbReference>
<dbReference type="Proteomes" id="UP000007799">
    <property type="component" value="Unassembled WGS sequence"/>
</dbReference>
<evidence type="ECO:0000259" key="5">
    <source>
        <dbReference type="Pfam" id="PF00149"/>
    </source>
</evidence>
<dbReference type="Pfam" id="PF16656">
    <property type="entry name" value="Pur_ac_phosph_N"/>
    <property type="match status" value="1"/>
</dbReference>